<dbReference type="InterPro" id="IPR025997">
    <property type="entry name" value="SBP_2_dom"/>
</dbReference>
<dbReference type="PROSITE" id="PS50943">
    <property type="entry name" value="HTH_CROC1"/>
    <property type="match status" value="1"/>
</dbReference>
<feature type="domain" description="HTH cro/C1-type" evidence="6">
    <location>
        <begin position="2"/>
        <end position="27"/>
    </location>
</feature>
<dbReference type="GO" id="GO:0003700">
    <property type="term" value="F:DNA-binding transcription factor activity"/>
    <property type="evidence" value="ECO:0007669"/>
    <property type="project" value="TreeGrafter"/>
</dbReference>
<evidence type="ECO:0000313" key="7">
    <source>
        <dbReference type="EMBL" id="STT47544.1"/>
    </source>
</evidence>
<protein>
    <submittedName>
        <fullName evidence="7">Ribitol operon repressor</fullName>
    </submittedName>
</protein>
<dbReference type="InterPro" id="IPR028082">
    <property type="entry name" value="Peripla_BP_I"/>
</dbReference>
<proteinExistence type="predicted"/>
<accession>A0A377VY07</accession>
<dbReference type="Proteomes" id="UP000255099">
    <property type="component" value="Unassembled WGS sequence"/>
</dbReference>
<dbReference type="PROSITE" id="PS00356">
    <property type="entry name" value="HTH_LACI_1"/>
    <property type="match status" value="1"/>
</dbReference>
<reference evidence="7 8" key="1">
    <citation type="submission" date="2018-06" db="EMBL/GenBank/DDBJ databases">
        <authorList>
            <consortium name="Pathogen Informatics"/>
            <person name="Doyle S."/>
        </authorList>
    </citation>
    <scope>NUCLEOTIDE SEQUENCE [LARGE SCALE GENOMIC DNA]</scope>
    <source>
        <strain evidence="7 8">NCTC9637</strain>
    </source>
</reference>
<dbReference type="EMBL" id="UGLB01000003">
    <property type="protein sequence ID" value="STT47544.1"/>
    <property type="molecule type" value="Genomic_DNA"/>
</dbReference>
<dbReference type="Gene3D" id="3.40.50.2300">
    <property type="match status" value="2"/>
</dbReference>
<name>A0A377VY07_KLEPN</name>
<organism evidence="7 8">
    <name type="scientific">Klebsiella pneumoniae</name>
    <dbReference type="NCBI Taxonomy" id="573"/>
    <lineage>
        <taxon>Bacteria</taxon>
        <taxon>Pseudomonadati</taxon>
        <taxon>Pseudomonadota</taxon>
        <taxon>Gammaproteobacteria</taxon>
        <taxon>Enterobacterales</taxon>
        <taxon>Enterobacteriaceae</taxon>
        <taxon>Klebsiella/Raoultella group</taxon>
        <taxon>Klebsiella</taxon>
        <taxon>Klebsiella pneumoniae complex</taxon>
    </lineage>
</organism>
<dbReference type="Pfam" id="PF13407">
    <property type="entry name" value="Peripla_BP_4"/>
    <property type="match status" value="1"/>
</dbReference>
<dbReference type="Gene3D" id="1.10.260.40">
    <property type="entry name" value="lambda repressor-like DNA-binding domains"/>
    <property type="match status" value="1"/>
</dbReference>
<dbReference type="GO" id="GO:0000976">
    <property type="term" value="F:transcription cis-regulatory region binding"/>
    <property type="evidence" value="ECO:0007669"/>
    <property type="project" value="TreeGrafter"/>
</dbReference>
<evidence type="ECO:0000256" key="2">
    <source>
        <dbReference type="ARBA" id="ARBA00023015"/>
    </source>
</evidence>
<keyword evidence="1" id="KW-0678">Repressor</keyword>
<dbReference type="InterPro" id="IPR000843">
    <property type="entry name" value="HTH_LacI"/>
</dbReference>
<dbReference type="SMART" id="SM00354">
    <property type="entry name" value="HTH_LACI"/>
    <property type="match status" value="1"/>
</dbReference>
<evidence type="ECO:0000256" key="1">
    <source>
        <dbReference type="ARBA" id="ARBA00022491"/>
    </source>
</evidence>
<dbReference type="PANTHER" id="PTHR30146">
    <property type="entry name" value="LACI-RELATED TRANSCRIPTIONAL REPRESSOR"/>
    <property type="match status" value="1"/>
</dbReference>
<dbReference type="AlphaFoldDB" id="A0A377VY07"/>
<evidence type="ECO:0000259" key="5">
    <source>
        <dbReference type="PROSITE" id="PS50932"/>
    </source>
</evidence>
<dbReference type="SUPFAM" id="SSF47413">
    <property type="entry name" value="lambda repressor-like DNA-binding domains"/>
    <property type="match status" value="1"/>
</dbReference>
<keyword evidence="2" id="KW-0805">Transcription regulation</keyword>
<evidence type="ECO:0000256" key="3">
    <source>
        <dbReference type="ARBA" id="ARBA00023125"/>
    </source>
</evidence>
<dbReference type="CDD" id="cd06274">
    <property type="entry name" value="PBP1_FruR"/>
    <property type="match status" value="1"/>
</dbReference>
<dbReference type="PROSITE" id="PS50932">
    <property type="entry name" value="HTH_LACI_2"/>
    <property type="match status" value="1"/>
</dbReference>
<dbReference type="PANTHER" id="PTHR30146:SF45">
    <property type="entry name" value="CATABOLITE REPRESSOR_ACTIVATOR"/>
    <property type="match status" value="1"/>
</dbReference>
<dbReference type="Pfam" id="PF00356">
    <property type="entry name" value="LacI"/>
    <property type="match status" value="1"/>
</dbReference>
<evidence type="ECO:0000313" key="8">
    <source>
        <dbReference type="Proteomes" id="UP000255099"/>
    </source>
</evidence>
<keyword evidence="4" id="KW-0804">Transcription</keyword>
<dbReference type="InterPro" id="IPR010982">
    <property type="entry name" value="Lambda_DNA-bd_dom_sf"/>
</dbReference>
<dbReference type="SUPFAM" id="SSF53822">
    <property type="entry name" value="Periplasmic binding protein-like I"/>
    <property type="match status" value="1"/>
</dbReference>
<evidence type="ECO:0000256" key="4">
    <source>
        <dbReference type="ARBA" id="ARBA00023163"/>
    </source>
</evidence>
<sequence>MKKITIYDLAELSGVSASAVSAILNGNWKKRRISAKLAEKVTRIAEEQGYAINRQASMLRSKKSHVIGMIIPKYDNHYFGSIAERFEEMARERGLLPIITCTRRRPELEIEAVKAMLSWQVDWVVATGATNPDKISALCQQAGVPTVNLDLPGSLSPSVISDNYGGAKALTHKILANSARRRGELAPLTFIGGRSSDHNTSERLRGFHDAHRELGLSVPQANILAPGYSKGHVEACLQERFSSEKTLLQGIFVNSTISLEGVVRWLSQVGLTGSEQPPMGCFDWDPFVYLLGHDIDMVQQDVPAMLDAVFSIIDAGEASQQRIEIPPATDEQQLSRCLAVKRYRVSSQRAVCSSVTRPLIQPPLRAARIAGRLCSPQAAAIRGQWLWRIS</sequence>
<dbReference type="CDD" id="cd01392">
    <property type="entry name" value="HTH_LacI"/>
    <property type="match status" value="1"/>
</dbReference>
<dbReference type="InterPro" id="IPR001387">
    <property type="entry name" value="Cro/C1-type_HTH"/>
</dbReference>
<evidence type="ECO:0000259" key="6">
    <source>
        <dbReference type="PROSITE" id="PS50943"/>
    </source>
</evidence>
<gene>
    <name evidence="7" type="primary">degA_1</name>
    <name evidence="7" type="ORF">NCTC9637_02461</name>
</gene>
<keyword evidence="3" id="KW-0238">DNA-binding</keyword>
<feature type="domain" description="HTH lacI-type" evidence="5">
    <location>
        <begin position="4"/>
        <end position="61"/>
    </location>
</feature>